<keyword evidence="2 7" id="KW-0812">Transmembrane</keyword>
<comment type="caution">
    <text evidence="9">The sequence shown here is derived from an EMBL/GenBank/DDBJ whole genome shotgun (WGS) entry which is preliminary data.</text>
</comment>
<evidence type="ECO:0000256" key="5">
    <source>
        <dbReference type="ARBA" id="ARBA00022989"/>
    </source>
</evidence>
<dbReference type="GO" id="GO:0005524">
    <property type="term" value="F:ATP binding"/>
    <property type="evidence" value="ECO:0007669"/>
    <property type="project" value="InterPro"/>
</dbReference>
<dbReference type="GO" id="GO:0016887">
    <property type="term" value="F:ATP hydrolysis activity"/>
    <property type="evidence" value="ECO:0007669"/>
    <property type="project" value="InterPro"/>
</dbReference>
<dbReference type="GO" id="GO:0140326">
    <property type="term" value="F:ATPase-coupled intramembrane lipid transporter activity"/>
    <property type="evidence" value="ECO:0007669"/>
    <property type="project" value="TreeGrafter"/>
</dbReference>
<evidence type="ECO:0000313" key="9">
    <source>
        <dbReference type="EMBL" id="KAG1781821.1"/>
    </source>
</evidence>
<dbReference type="InterPro" id="IPR036412">
    <property type="entry name" value="HAD-like_sf"/>
</dbReference>
<dbReference type="GO" id="GO:0006892">
    <property type="term" value="P:post-Golgi vesicle-mediated transport"/>
    <property type="evidence" value="ECO:0007669"/>
    <property type="project" value="TreeGrafter"/>
</dbReference>
<protein>
    <recommendedName>
        <fullName evidence="8">P-type ATPase C-terminal domain-containing protein</fullName>
    </recommendedName>
</protein>
<dbReference type="AlphaFoldDB" id="A0A9P7A402"/>
<accession>A0A9P7A402</accession>
<reference evidence="9" key="1">
    <citation type="journal article" date="2020" name="New Phytol.">
        <title>Comparative genomics reveals dynamic genome evolution in host specialist ectomycorrhizal fungi.</title>
        <authorList>
            <person name="Lofgren L.A."/>
            <person name="Nguyen N.H."/>
            <person name="Vilgalys R."/>
            <person name="Ruytinx J."/>
            <person name="Liao H.L."/>
            <person name="Branco S."/>
            <person name="Kuo A."/>
            <person name="LaButti K."/>
            <person name="Lipzen A."/>
            <person name="Andreopoulos W."/>
            <person name="Pangilinan J."/>
            <person name="Riley R."/>
            <person name="Hundley H."/>
            <person name="Na H."/>
            <person name="Barry K."/>
            <person name="Grigoriev I.V."/>
            <person name="Stajich J.E."/>
            <person name="Kennedy P.G."/>
        </authorList>
    </citation>
    <scope>NUCLEOTIDE SEQUENCE</scope>
    <source>
        <strain evidence="9">DOB743</strain>
    </source>
</reference>
<keyword evidence="6 7" id="KW-0472">Membrane</keyword>
<dbReference type="GO" id="GO:0045332">
    <property type="term" value="P:phospholipid translocation"/>
    <property type="evidence" value="ECO:0007669"/>
    <property type="project" value="TreeGrafter"/>
</dbReference>
<evidence type="ECO:0000256" key="6">
    <source>
        <dbReference type="ARBA" id="ARBA00023136"/>
    </source>
</evidence>
<dbReference type="Gene3D" id="3.40.50.1000">
    <property type="entry name" value="HAD superfamily/HAD-like"/>
    <property type="match status" value="1"/>
</dbReference>
<feature type="transmembrane region" description="Helical" evidence="7">
    <location>
        <begin position="123"/>
        <end position="140"/>
    </location>
</feature>
<dbReference type="GO" id="GO:0005886">
    <property type="term" value="C:plasma membrane"/>
    <property type="evidence" value="ECO:0007669"/>
    <property type="project" value="TreeGrafter"/>
</dbReference>
<evidence type="ECO:0000256" key="4">
    <source>
        <dbReference type="ARBA" id="ARBA00022842"/>
    </source>
</evidence>
<dbReference type="Gene3D" id="3.40.1110.10">
    <property type="entry name" value="Calcium-transporting ATPase, cytoplasmic domain N"/>
    <property type="match status" value="1"/>
</dbReference>
<dbReference type="SUPFAM" id="SSF56784">
    <property type="entry name" value="HAD-like"/>
    <property type="match status" value="1"/>
</dbReference>
<dbReference type="NCBIfam" id="TIGR01494">
    <property type="entry name" value="ATPase_P-type"/>
    <property type="match status" value="1"/>
</dbReference>
<dbReference type="Pfam" id="PF16212">
    <property type="entry name" value="PhoLip_ATPase_C"/>
    <property type="match status" value="1"/>
</dbReference>
<feature type="domain" description="P-type ATPase C-terminal" evidence="8">
    <location>
        <begin position="361"/>
        <end position="423"/>
    </location>
</feature>
<dbReference type="InterPro" id="IPR008250">
    <property type="entry name" value="ATPase_P-typ_transduc_dom_A_sf"/>
</dbReference>
<keyword evidence="4" id="KW-0460">Magnesium</keyword>
<dbReference type="InterPro" id="IPR001757">
    <property type="entry name" value="P_typ_ATPase"/>
</dbReference>
<dbReference type="PANTHER" id="PTHR24092">
    <property type="entry name" value="PROBABLE PHOSPHOLIPID-TRANSPORTING ATPASE"/>
    <property type="match status" value="1"/>
</dbReference>
<evidence type="ECO:0000256" key="2">
    <source>
        <dbReference type="ARBA" id="ARBA00022692"/>
    </source>
</evidence>
<dbReference type="InterPro" id="IPR023299">
    <property type="entry name" value="ATPase_P-typ_cyto_dom_N"/>
</dbReference>
<dbReference type="GO" id="GO:0046872">
    <property type="term" value="F:metal ion binding"/>
    <property type="evidence" value="ECO:0007669"/>
    <property type="project" value="UniProtKB-KW"/>
</dbReference>
<name>A0A9P7A402_9AGAM</name>
<dbReference type="OrthoDB" id="377733at2759"/>
<proteinExistence type="predicted"/>
<keyword evidence="10" id="KW-1185">Reference proteome</keyword>
<gene>
    <name evidence="9" type="ORF">EV702DRAFT_1041577</name>
</gene>
<evidence type="ECO:0000256" key="7">
    <source>
        <dbReference type="SAM" id="Phobius"/>
    </source>
</evidence>
<keyword evidence="3" id="KW-0479">Metal-binding</keyword>
<dbReference type="Gene3D" id="2.70.150.10">
    <property type="entry name" value="Calcium-transporting ATPase, cytoplasmic transduction domain A"/>
    <property type="match status" value="1"/>
</dbReference>
<evidence type="ECO:0000313" key="10">
    <source>
        <dbReference type="Proteomes" id="UP000714275"/>
    </source>
</evidence>
<keyword evidence="5 7" id="KW-1133">Transmembrane helix</keyword>
<dbReference type="InterPro" id="IPR032630">
    <property type="entry name" value="P_typ_ATPase_c"/>
</dbReference>
<organism evidence="9 10">
    <name type="scientific">Suillus placidus</name>
    <dbReference type="NCBI Taxonomy" id="48579"/>
    <lineage>
        <taxon>Eukaryota</taxon>
        <taxon>Fungi</taxon>
        <taxon>Dikarya</taxon>
        <taxon>Basidiomycota</taxon>
        <taxon>Agaricomycotina</taxon>
        <taxon>Agaricomycetes</taxon>
        <taxon>Agaricomycetidae</taxon>
        <taxon>Boletales</taxon>
        <taxon>Suillineae</taxon>
        <taxon>Suillaceae</taxon>
        <taxon>Suillus</taxon>
    </lineage>
</organism>
<evidence type="ECO:0000256" key="1">
    <source>
        <dbReference type="ARBA" id="ARBA00004141"/>
    </source>
</evidence>
<dbReference type="SUPFAM" id="SSF81653">
    <property type="entry name" value="Calcium ATPase, transduction domain A"/>
    <property type="match status" value="1"/>
</dbReference>
<dbReference type="GO" id="GO:0032456">
    <property type="term" value="P:endocytic recycling"/>
    <property type="evidence" value="ECO:0007669"/>
    <property type="project" value="TreeGrafter"/>
</dbReference>
<evidence type="ECO:0000256" key="3">
    <source>
        <dbReference type="ARBA" id="ARBA00022723"/>
    </source>
</evidence>
<dbReference type="PANTHER" id="PTHR24092:SF150">
    <property type="entry name" value="PHOSPHOLIPID-TRANSPORTING ATPASE"/>
    <property type="match status" value="1"/>
</dbReference>
<dbReference type="Proteomes" id="UP000714275">
    <property type="component" value="Unassembled WGS sequence"/>
</dbReference>
<dbReference type="EMBL" id="JABBWD010000004">
    <property type="protein sequence ID" value="KAG1781821.1"/>
    <property type="molecule type" value="Genomic_DNA"/>
</dbReference>
<sequence>MERLGDIVRVESDEIIPANLVLRVIPSSEHEGLYHIETSNLDGETNLKIKQASPQTHPSRAQVCTDVVEGRAVGEYTVGIWDRSVHGPRDETHAKCNSAESFCNANIEYSVALIKRTAVVRRVNIHIIFLFIFLLVLSPGSSTISASINTWFLSGQQWHLVEPSTFTGKAKAFIEDTHRAHPINPQDCATEGLRTLCIAYRDIPKAEYRQWASIYEQDAATINGRADALDSAAELIEKDMFLLGVTAIDDKLQDGVTDNQYRHVLSVDPRVYELDDKSQGFALEKELSKSFLELALTCRAVICCRVSPLQKALGVKLVKKNQKSILLAIGDGANDVSMIQAAHVGVGISGVELSVWRLQAARSADVASLQFRFLKLLLVHGARSYQRLSKLILWPHTFYKDVTLYMAQFWLTITSYSFFNNFHYALPSFIHVVGPAVGFSTEYYGLVPRLWTDAVFYFVLTLVPIVCLTRDFIWTYYRRTYIPLPYKHSRRVSDRRIDDTRDMVIEIEDARYKYMLIGNPCVIPAPRNKNQNNNGSKSNNAANCVLVR</sequence>
<dbReference type="GO" id="GO:0005802">
    <property type="term" value="C:trans-Golgi network"/>
    <property type="evidence" value="ECO:0007669"/>
    <property type="project" value="TreeGrafter"/>
</dbReference>
<evidence type="ECO:0000259" key="8">
    <source>
        <dbReference type="Pfam" id="PF16212"/>
    </source>
</evidence>
<dbReference type="InterPro" id="IPR023214">
    <property type="entry name" value="HAD_sf"/>
</dbReference>
<dbReference type="Pfam" id="PF13246">
    <property type="entry name" value="Cation_ATPase"/>
    <property type="match status" value="1"/>
</dbReference>
<comment type="subcellular location">
    <subcellularLocation>
        <location evidence="1">Membrane</location>
        <topology evidence="1">Multi-pass membrane protein</topology>
    </subcellularLocation>
</comment>